<name>A0A840NRX8_9ACTN</name>
<dbReference type="PROSITE" id="PS01124">
    <property type="entry name" value="HTH_ARAC_FAMILY_2"/>
    <property type="match status" value="1"/>
</dbReference>
<dbReference type="GO" id="GO:0043565">
    <property type="term" value="F:sequence-specific DNA binding"/>
    <property type="evidence" value="ECO:0007669"/>
    <property type="project" value="InterPro"/>
</dbReference>
<dbReference type="InterPro" id="IPR032783">
    <property type="entry name" value="AraC_lig"/>
</dbReference>
<evidence type="ECO:0000256" key="3">
    <source>
        <dbReference type="ARBA" id="ARBA00023163"/>
    </source>
</evidence>
<dbReference type="Proteomes" id="UP000578449">
    <property type="component" value="Unassembled WGS sequence"/>
</dbReference>
<dbReference type="Gene3D" id="1.10.10.60">
    <property type="entry name" value="Homeodomain-like"/>
    <property type="match status" value="2"/>
</dbReference>
<evidence type="ECO:0000313" key="5">
    <source>
        <dbReference type="EMBL" id="MBB5130338.1"/>
    </source>
</evidence>
<dbReference type="RefSeq" id="WP_185047250.1">
    <property type="nucleotide sequence ID" value="NZ_BAABIX010000072.1"/>
</dbReference>
<sequence length="321" mass="34469">MDALRGLLDGPRARGAFLLRAILQPPWSVRVQDEAPLSLVAMVRGHAWAFFDGDEPVRLAPGDIAVTRGPDPYTFADDPATPPQVVIHPGERCATPDGRDLAEALSQGVRTWGHGREGEGGAALMLIGTYQMDSEVGDRLLRALPRLLVLPGDACDTPVVPLLAHEIVRDEPGQEVVLDRLLDLLLIAVLRAWFSRPEAEAPGWYRALGDPVVGRVLRLIHDQPARPWTVAGLAAEAGVSRATLARSFTALVGEPPMAYLTSWRLALAADLLREPGATVGAVASRVGYGSAFALSTAFKRVRGLSPQAYREARPEPDRAGS</sequence>
<dbReference type="AlphaFoldDB" id="A0A840NRX8"/>
<dbReference type="InterPro" id="IPR050204">
    <property type="entry name" value="AraC_XylS_family_regulators"/>
</dbReference>
<dbReference type="Pfam" id="PF12852">
    <property type="entry name" value="Cupin_6"/>
    <property type="match status" value="1"/>
</dbReference>
<protein>
    <submittedName>
        <fullName evidence="5">AraC-like DNA-binding protein</fullName>
    </submittedName>
</protein>
<dbReference type="EMBL" id="JACHGN010000001">
    <property type="protein sequence ID" value="MBB5130338.1"/>
    <property type="molecule type" value="Genomic_DNA"/>
</dbReference>
<dbReference type="Pfam" id="PF12833">
    <property type="entry name" value="HTH_18"/>
    <property type="match status" value="1"/>
</dbReference>
<dbReference type="InterPro" id="IPR018060">
    <property type="entry name" value="HTH_AraC"/>
</dbReference>
<comment type="caution">
    <text evidence="5">The sequence shown here is derived from an EMBL/GenBank/DDBJ whole genome shotgun (WGS) entry which is preliminary data.</text>
</comment>
<reference evidence="5 6" key="1">
    <citation type="submission" date="2020-08" db="EMBL/GenBank/DDBJ databases">
        <title>Genomic Encyclopedia of Type Strains, Phase IV (KMG-IV): sequencing the most valuable type-strain genomes for metagenomic binning, comparative biology and taxonomic classification.</title>
        <authorList>
            <person name="Goeker M."/>
        </authorList>
    </citation>
    <scope>NUCLEOTIDE SEQUENCE [LARGE SCALE GENOMIC DNA]</scope>
    <source>
        <strain evidence="5 6">DSM 45615</strain>
    </source>
</reference>
<keyword evidence="3" id="KW-0804">Transcription</keyword>
<evidence type="ECO:0000256" key="2">
    <source>
        <dbReference type="ARBA" id="ARBA00023125"/>
    </source>
</evidence>
<evidence type="ECO:0000256" key="1">
    <source>
        <dbReference type="ARBA" id="ARBA00023015"/>
    </source>
</evidence>
<gene>
    <name evidence="5" type="ORF">HNP84_000026</name>
</gene>
<dbReference type="PANTHER" id="PTHR46796:SF13">
    <property type="entry name" value="HTH-TYPE TRANSCRIPTIONAL ACTIVATOR RHAS"/>
    <property type="match status" value="1"/>
</dbReference>
<dbReference type="InterPro" id="IPR009057">
    <property type="entry name" value="Homeodomain-like_sf"/>
</dbReference>
<keyword evidence="2 5" id="KW-0238">DNA-binding</keyword>
<dbReference type="PANTHER" id="PTHR46796">
    <property type="entry name" value="HTH-TYPE TRANSCRIPTIONAL ACTIVATOR RHAS-RELATED"/>
    <property type="match status" value="1"/>
</dbReference>
<dbReference type="SUPFAM" id="SSF46689">
    <property type="entry name" value="Homeodomain-like"/>
    <property type="match status" value="2"/>
</dbReference>
<proteinExistence type="predicted"/>
<evidence type="ECO:0000259" key="4">
    <source>
        <dbReference type="PROSITE" id="PS01124"/>
    </source>
</evidence>
<dbReference type="SMART" id="SM00342">
    <property type="entry name" value="HTH_ARAC"/>
    <property type="match status" value="1"/>
</dbReference>
<organism evidence="5 6">
    <name type="scientific">Thermocatellispora tengchongensis</name>
    <dbReference type="NCBI Taxonomy" id="1073253"/>
    <lineage>
        <taxon>Bacteria</taxon>
        <taxon>Bacillati</taxon>
        <taxon>Actinomycetota</taxon>
        <taxon>Actinomycetes</taxon>
        <taxon>Streptosporangiales</taxon>
        <taxon>Streptosporangiaceae</taxon>
        <taxon>Thermocatellispora</taxon>
    </lineage>
</organism>
<dbReference type="PROSITE" id="PS00041">
    <property type="entry name" value="HTH_ARAC_FAMILY_1"/>
    <property type="match status" value="1"/>
</dbReference>
<evidence type="ECO:0000313" key="6">
    <source>
        <dbReference type="Proteomes" id="UP000578449"/>
    </source>
</evidence>
<feature type="domain" description="HTH araC/xylS-type" evidence="4">
    <location>
        <begin position="214"/>
        <end position="312"/>
    </location>
</feature>
<accession>A0A840NRX8</accession>
<dbReference type="InterPro" id="IPR018062">
    <property type="entry name" value="HTH_AraC-typ_CS"/>
</dbReference>
<keyword evidence="1" id="KW-0805">Transcription regulation</keyword>
<dbReference type="GO" id="GO:0003700">
    <property type="term" value="F:DNA-binding transcription factor activity"/>
    <property type="evidence" value="ECO:0007669"/>
    <property type="project" value="InterPro"/>
</dbReference>
<keyword evidence="6" id="KW-1185">Reference proteome</keyword>